<proteinExistence type="predicted"/>
<dbReference type="AlphaFoldDB" id="A0A0K2TSU7"/>
<protein>
    <submittedName>
        <fullName evidence="1">Uncharacterized protein</fullName>
    </submittedName>
</protein>
<reference evidence="1" key="1">
    <citation type="submission" date="2014-05" db="EMBL/GenBank/DDBJ databases">
        <authorList>
            <person name="Chronopoulou M."/>
        </authorList>
    </citation>
    <scope>NUCLEOTIDE SEQUENCE</scope>
    <source>
        <tissue evidence="1">Whole organism</tissue>
    </source>
</reference>
<accession>A0A0K2TSU7</accession>
<evidence type="ECO:0000313" key="1">
    <source>
        <dbReference type="EMBL" id="CDW28855.1"/>
    </source>
</evidence>
<name>A0A0K2TSU7_LEPSM</name>
<sequence>MSSVVSVRIYLVRSIPRTGPINWSFRLLVLELI</sequence>
<dbReference type="EMBL" id="HACA01011494">
    <property type="protein sequence ID" value="CDW28855.1"/>
    <property type="molecule type" value="Transcribed_RNA"/>
</dbReference>
<organism evidence="1">
    <name type="scientific">Lepeophtheirus salmonis</name>
    <name type="common">Salmon louse</name>
    <name type="synonym">Caligus salmonis</name>
    <dbReference type="NCBI Taxonomy" id="72036"/>
    <lineage>
        <taxon>Eukaryota</taxon>
        <taxon>Metazoa</taxon>
        <taxon>Ecdysozoa</taxon>
        <taxon>Arthropoda</taxon>
        <taxon>Crustacea</taxon>
        <taxon>Multicrustacea</taxon>
        <taxon>Hexanauplia</taxon>
        <taxon>Copepoda</taxon>
        <taxon>Siphonostomatoida</taxon>
        <taxon>Caligidae</taxon>
        <taxon>Lepeophtheirus</taxon>
    </lineage>
</organism>